<gene>
    <name evidence="2" type="ORF">K437DRAFT_36131</name>
</gene>
<evidence type="ECO:0008006" key="4">
    <source>
        <dbReference type="Google" id="ProtNLM"/>
    </source>
</evidence>
<dbReference type="RefSeq" id="XP_013240458.1">
    <property type="nucleotide sequence ID" value="XM_013385004.1"/>
</dbReference>
<dbReference type="PANTHER" id="PTHR40375">
    <property type="entry name" value="SPORULATION-SPECIFIC PROTEIN 22"/>
    <property type="match status" value="1"/>
</dbReference>
<keyword evidence="3" id="KW-1185">Reference proteome</keyword>
<protein>
    <recommendedName>
        <fullName evidence="4">Protein ZIP4 homolog</fullName>
    </recommendedName>
</protein>
<comment type="caution">
    <text evidence="2">The sequence shown here is derived from an EMBL/GenBank/DDBJ whole genome shotgun (WGS) entry which is preliminary data.</text>
</comment>
<dbReference type="GeneID" id="25267409"/>
<reference evidence="2 3" key="1">
    <citation type="submission" date="2014-05" db="EMBL/GenBank/DDBJ databases">
        <title>Draft genome sequence of a rare smut relative, Tilletiaria anomala UBC 951.</title>
        <authorList>
            <consortium name="DOE Joint Genome Institute"/>
            <person name="Toome M."/>
            <person name="Kuo A."/>
            <person name="Henrissat B."/>
            <person name="Lipzen A."/>
            <person name="Tritt A."/>
            <person name="Yoshinaga Y."/>
            <person name="Zane M."/>
            <person name="Barry K."/>
            <person name="Grigoriev I.V."/>
            <person name="Spatafora J.W."/>
            <person name="Aimea M.C."/>
        </authorList>
    </citation>
    <scope>NUCLEOTIDE SEQUENCE [LARGE SCALE GENOMIC DNA]</scope>
    <source>
        <strain evidence="2 3">UBC 951</strain>
    </source>
</reference>
<dbReference type="Proteomes" id="UP000027361">
    <property type="component" value="Unassembled WGS sequence"/>
</dbReference>
<accession>A0A066V874</accession>
<dbReference type="Pfam" id="PF08631">
    <property type="entry name" value="SPO22"/>
    <property type="match status" value="1"/>
</dbReference>
<sequence length="565" mass="62153">MFLQRQLLQVGTHSGLALNPMAAMATSRDSTCSTRFHKAILHSLQATLTESSPDSLEVSDKMALLVLLWKAGDSAFTCKRFDEAAEYFALASLPPVYLDEATQSNTILKAAVALLHADSPHRAWSILARIPQGHETSFLYKIIRLTIAVKREDLDEVSILRHVDDLMQSQGFEAVALLPLLEHSLKHGQLVLAVKVMTSLVKDSRHSARLSKGLDIARMEHAIAIAMNHVTADNAHSLDVAASTARLLQQRIAGAFHTPPHIILSIGKICFRLSMAAAPGVSQVLKNELREAATGLLRTIRDKSSSCWMLALLSVLRVEHELQQSLNMPIQGEALHGLLSSLYEAELALSTVTSIDEAVCQRVLLWISHLTAEIRIRMRDWDGLHRCIVSAKQIATDPLLQFSVLEPIAAMMTTSTTNLAPLKLVFFLAESILSALLSSPLSAAPEWTKIAAWIRSLVLSTELMSHSRFTAAANYGAMLAKVEEATVHLRVILDGHHHRDYPPSELQWLATRLWALGMRNLANGTARVGEKLCGQALSMANLCENADELVSQVCKTWAIAITRRF</sequence>
<organism evidence="2 3">
    <name type="scientific">Tilletiaria anomala (strain ATCC 24038 / CBS 436.72 / UBC 951)</name>
    <dbReference type="NCBI Taxonomy" id="1037660"/>
    <lineage>
        <taxon>Eukaryota</taxon>
        <taxon>Fungi</taxon>
        <taxon>Dikarya</taxon>
        <taxon>Basidiomycota</taxon>
        <taxon>Ustilaginomycotina</taxon>
        <taxon>Exobasidiomycetes</taxon>
        <taxon>Georgefischeriales</taxon>
        <taxon>Tilletiariaceae</taxon>
        <taxon>Tilletiaria</taxon>
    </lineage>
</organism>
<evidence type="ECO:0000313" key="3">
    <source>
        <dbReference type="Proteomes" id="UP000027361"/>
    </source>
</evidence>
<dbReference type="EMBL" id="JMSN01000132">
    <property type="protein sequence ID" value="KDN37686.1"/>
    <property type="molecule type" value="Genomic_DNA"/>
</dbReference>
<name>A0A066V874_TILAU</name>
<dbReference type="GO" id="GO:0090173">
    <property type="term" value="P:regulation of synaptonemal complex assembly"/>
    <property type="evidence" value="ECO:0007669"/>
    <property type="project" value="InterPro"/>
</dbReference>
<proteinExistence type="predicted"/>
<dbReference type="AlphaFoldDB" id="A0A066V874"/>
<dbReference type="InterPro" id="IPR039057">
    <property type="entry name" value="Spo22/ZIP4"/>
</dbReference>
<dbReference type="GO" id="GO:0051321">
    <property type="term" value="P:meiotic cell cycle"/>
    <property type="evidence" value="ECO:0007669"/>
    <property type="project" value="UniProtKB-KW"/>
</dbReference>
<dbReference type="PANTHER" id="PTHR40375:SF2">
    <property type="entry name" value="SPORULATION-SPECIFIC PROTEIN 22"/>
    <property type="match status" value="1"/>
</dbReference>
<dbReference type="InParanoid" id="A0A066V874"/>
<evidence type="ECO:0000313" key="2">
    <source>
        <dbReference type="EMBL" id="KDN37686.1"/>
    </source>
</evidence>
<evidence type="ECO:0000256" key="1">
    <source>
        <dbReference type="ARBA" id="ARBA00023254"/>
    </source>
</evidence>
<keyword evidence="1" id="KW-0469">Meiosis</keyword>
<dbReference type="InterPro" id="IPR013940">
    <property type="entry name" value="Spo22/ZIP4/TEX11"/>
</dbReference>
<dbReference type="HOGENOM" id="CLU_482482_0_0_1"/>